<proteinExistence type="predicted"/>
<evidence type="ECO:0000259" key="1">
    <source>
        <dbReference type="PROSITE" id="PS50181"/>
    </source>
</evidence>
<gene>
    <name evidence="2" type="ORF">RchiOBHm_Chr2g0159381</name>
</gene>
<dbReference type="STRING" id="74649.A0A2P6S2A3"/>
<dbReference type="Pfam" id="PF12937">
    <property type="entry name" value="F-box-like"/>
    <property type="match status" value="1"/>
</dbReference>
<keyword evidence="3" id="KW-1185">Reference proteome</keyword>
<dbReference type="InterPro" id="IPR013187">
    <property type="entry name" value="F-box-assoc_dom_typ3"/>
</dbReference>
<protein>
    <submittedName>
        <fullName evidence="2">Putative F-box domain-containing protein</fullName>
    </submittedName>
</protein>
<dbReference type="SMART" id="SM00256">
    <property type="entry name" value="FBOX"/>
    <property type="match status" value="1"/>
</dbReference>
<dbReference type="AlphaFoldDB" id="A0A2P6S2A3"/>
<dbReference type="InterPro" id="IPR001810">
    <property type="entry name" value="F-box_dom"/>
</dbReference>
<comment type="caution">
    <text evidence="2">The sequence shown here is derived from an EMBL/GenBank/DDBJ whole genome shotgun (WGS) entry which is preliminary data.</text>
</comment>
<dbReference type="PANTHER" id="PTHR31672">
    <property type="entry name" value="BNACNNG10540D PROTEIN"/>
    <property type="match status" value="1"/>
</dbReference>
<dbReference type="CDD" id="cd22157">
    <property type="entry name" value="F-box_AtFBW1-like"/>
    <property type="match status" value="1"/>
</dbReference>
<sequence>MFDSSLAKIVKREVVRLPDEITYEILVRLQIDSLLKCRAVCKWWNSLIKSSTFILTHLKSTLLIQSNNNKDDLLLLHAQREKEGPFGGEFFMLDCDDINDEYTKRCVIPTSDIKAVSPIYEGREINVDQQNFYPVGTCNGLIGLVCHDMKKPISIPIIWNPCVRKFLVLPSPSFSPYKVAFFLYELGYDSHNNDIKLVQIVVPKFQDDQTPCTFQVFSLLRGSWKDLNAPADFKPFPNDLTTVEISGALHWICGKLYTEINESTVIVTFNLSSELFGKMKIPKALKKDSTKKSC</sequence>
<reference evidence="2 3" key="1">
    <citation type="journal article" date="2018" name="Nat. Genet.">
        <title>The Rosa genome provides new insights in the design of modern roses.</title>
        <authorList>
            <person name="Bendahmane M."/>
        </authorList>
    </citation>
    <scope>NUCLEOTIDE SEQUENCE [LARGE SCALE GENOMIC DNA]</scope>
    <source>
        <strain evidence="3">cv. Old Blush</strain>
    </source>
</reference>
<evidence type="ECO:0000313" key="3">
    <source>
        <dbReference type="Proteomes" id="UP000238479"/>
    </source>
</evidence>
<feature type="domain" description="F-box" evidence="1">
    <location>
        <begin position="11"/>
        <end position="58"/>
    </location>
</feature>
<dbReference type="PROSITE" id="PS50181">
    <property type="entry name" value="FBOX"/>
    <property type="match status" value="1"/>
</dbReference>
<dbReference type="InterPro" id="IPR036047">
    <property type="entry name" value="F-box-like_dom_sf"/>
</dbReference>
<dbReference type="Gene3D" id="1.20.1280.50">
    <property type="match status" value="1"/>
</dbReference>
<dbReference type="NCBIfam" id="TIGR01640">
    <property type="entry name" value="F_box_assoc_1"/>
    <property type="match status" value="1"/>
</dbReference>
<dbReference type="Gramene" id="PRQ52795">
    <property type="protein sequence ID" value="PRQ52795"/>
    <property type="gene ID" value="RchiOBHm_Chr2g0159381"/>
</dbReference>
<dbReference type="Pfam" id="PF08268">
    <property type="entry name" value="FBA_3"/>
    <property type="match status" value="1"/>
</dbReference>
<dbReference type="PANTHER" id="PTHR31672:SF13">
    <property type="entry name" value="F-BOX PROTEIN CPR30-LIKE"/>
    <property type="match status" value="1"/>
</dbReference>
<dbReference type="EMBL" id="PDCK01000040">
    <property type="protein sequence ID" value="PRQ52795.1"/>
    <property type="molecule type" value="Genomic_DNA"/>
</dbReference>
<name>A0A2P6S2A3_ROSCH</name>
<evidence type="ECO:0000313" key="2">
    <source>
        <dbReference type="EMBL" id="PRQ52795.1"/>
    </source>
</evidence>
<organism evidence="2 3">
    <name type="scientific">Rosa chinensis</name>
    <name type="common">China rose</name>
    <dbReference type="NCBI Taxonomy" id="74649"/>
    <lineage>
        <taxon>Eukaryota</taxon>
        <taxon>Viridiplantae</taxon>
        <taxon>Streptophyta</taxon>
        <taxon>Embryophyta</taxon>
        <taxon>Tracheophyta</taxon>
        <taxon>Spermatophyta</taxon>
        <taxon>Magnoliopsida</taxon>
        <taxon>eudicotyledons</taxon>
        <taxon>Gunneridae</taxon>
        <taxon>Pentapetalae</taxon>
        <taxon>rosids</taxon>
        <taxon>fabids</taxon>
        <taxon>Rosales</taxon>
        <taxon>Rosaceae</taxon>
        <taxon>Rosoideae</taxon>
        <taxon>Rosoideae incertae sedis</taxon>
        <taxon>Rosa</taxon>
    </lineage>
</organism>
<dbReference type="InterPro" id="IPR050796">
    <property type="entry name" value="SCF_F-box_component"/>
</dbReference>
<dbReference type="OrthoDB" id="3800738at2759"/>
<dbReference type="InterPro" id="IPR017451">
    <property type="entry name" value="F-box-assoc_interact_dom"/>
</dbReference>
<dbReference type="Proteomes" id="UP000238479">
    <property type="component" value="Chromosome 2"/>
</dbReference>
<dbReference type="SUPFAM" id="SSF81383">
    <property type="entry name" value="F-box domain"/>
    <property type="match status" value="1"/>
</dbReference>
<accession>A0A2P6S2A3</accession>